<dbReference type="Pfam" id="PF05673">
    <property type="entry name" value="DUF815"/>
    <property type="match status" value="1"/>
</dbReference>
<name>A0ABS7JLB9_9HELI</name>
<accession>A0ABS7JLB9</accession>
<comment type="caution">
    <text evidence="1">The sequence shown here is derived from an EMBL/GenBank/DDBJ whole genome shotgun (WGS) entry which is preliminary data.</text>
</comment>
<keyword evidence="2" id="KW-1185">Reference proteome</keyword>
<dbReference type="PANTHER" id="PTHR42935">
    <property type="entry name" value="SLR0930 PROTEIN"/>
    <property type="match status" value="1"/>
</dbReference>
<dbReference type="InterPro" id="IPR027417">
    <property type="entry name" value="P-loop_NTPase"/>
</dbReference>
<gene>
    <name evidence="1" type="ORF">K4G57_01625</name>
</gene>
<keyword evidence="1" id="KW-0067">ATP-binding</keyword>
<sequence length="255" mass="29519">MPNLQWDLENCIAGIYRKSGYIHGITNVEAKSLESFVGVQKETQLLCTNTESFLQQNLGVNVLLWGARGSGKSSLVKALLLRYAPEGLRVLQVDKEDLEILPEVFDILREKPYWFIIFCDDLSFEQNENYKGLKSVLEGSLETLPKNIRIYATSNRRHLLPEFHDENEIFGYEGNEDKIALSDRFPLCIGFYTQGSREYLEVLKGYFLENNVQLPQEWERICQKAMQYATQKGSRNPRTAAHFYALYKSNLWELL</sequence>
<evidence type="ECO:0000313" key="2">
    <source>
        <dbReference type="Proteomes" id="UP000700059"/>
    </source>
</evidence>
<dbReference type="Gene3D" id="3.40.50.300">
    <property type="entry name" value="P-loop containing nucleotide triphosphate hydrolases"/>
    <property type="match status" value="1"/>
</dbReference>
<reference evidence="1 2" key="1">
    <citation type="submission" date="2021-08" db="EMBL/GenBank/DDBJ databases">
        <title>Helicobacter spp. isolated from feces of Anatolian Ground Squirrel (Spermophilus xanthoprymnus) in Turkey.</title>
        <authorList>
            <person name="Aydin F."/>
            <person name="Abay S."/>
            <person name="Kayman T."/>
            <person name="Karakaya E."/>
            <person name="Saticioglu I.B."/>
        </authorList>
    </citation>
    <scope>NUCLEOTIDE SEQUENCE [LARGE SCALE GENOMIC DNA]</scope>
    <source>
        <strain evidence="1 2">Faydin-H70</strain>
    </source>
</reference>
<dbReference type="GO" id="GO:0005524">
    <property type="term" value="F:ATP binding"/>
    <property type="evidence" value="ECO:0007669"/>
    <property type="project" value="UniProtKB-KW"/>
</dbReference>
<keyword evidence="1" id="KW-0547">Nucleotide-binding</keyword>
<dbReference type="PANTHER" id="PTHR42935:SF1">
    <property type="entry name" value="SLR0930 PROTEIN"/>
    <property type="match status" value="1"/>
</dbReference>
<organism evidence="1 2">
    <name type="scientific">Helicobacter turcicus</name>
    <dbReference type="NCBI Taxonomy" id="2867412"/>
    <lineage>
        <taxon>Bacteria</taxon>
        <taxon>Pseudomonadati</taxon>
        <taxon>Campylobacterota</taxon>
        <taxon>Epsilonproteobacteria</taxon>
        <taxon>Campylobacterales</taxon>
        <taxon>Helicobacteraceae</taxon>
        <taxon>Helicobacter</taxon>
    </lineage>
</organism>
<dbReference type="Proteomes" id="UP000700059">
    <property type="component" value="Unassembled WGS sequence"/>
</dbReference>
<dbReference type="SUPFAM" id="SSF52540">
    <property type="entry name" value="P-loop containing nucleoside triphosphate hydrolases"/>
    <property type="match status" value="1"/>
</dbReference>
<dbReference type="EMBL" id="JAIGYQ010000002">
    <property type="protein sequence ID" value="MBX7490179.1"/>
    <property type="molecule type" value="Genomic_DNA"/>
</dbReference>
<dbReference type="RefSeq" id="WP_221531636.1">
    <property type="nucleotide sequence ID" value="NZ_JAIGYP010000002.1"/>
</dbReference>
<dbReference type="InterPro" id="IPR008533">
    <property type="entry name" value="DUF815"/>
</dbReference>
<evidence type="ECO:0000313" key="1">
    <source>
        <dbReference type="EMBL" id="MBX7490179.1"/>
    </source>
</evidence>
<protein>
    <submittedName>
        <fullName evidence="1">ATP-binding protein</fullName>
    </submittedName>
</protein>
<proteinExistence type="predicted"/>